<dbReference type="Pfam" id="PF00027">
    <property type="entry name" value="cNMP_binding"/>
    <property type="match status" value="1"/>
</dbReference>
<comment type="caution">
    <text evidence="2">The sequence shown here is derived from an EMBL/GenBank/DDBJ whole genome shotgun (WGS) entry which is preliminary data.</text>
</comment>
<dbReference type="OrthoDB" id="1044733at2"/>
<dbReference type="AlphaFoldDB" id="A0A2A8CWN9"/>
<gene>
    <name evidence="2" type="ORF">CRI94_10330</name>
</gene>
<feature type="domain" description="Cyclic nucleotide-binding" evidence="1">
    <location>
        <begin position="12"/>
        <end position="114"/>
    </location>
</feature>
<dbReference type="EMBL" id="PDEQ01000005">
    <property type="protein sequence ID" value="PEN13043.1"/>
    <property type="molecule type" value="Genomic_DNA"/>
</dbReference>
<organism evidence="2 3">
    <name type="scientific">Longibacter salinarum</name>
    <dbReference type="NCBI Taxonomy" id="1850348"/>
    <lineage>
        <taxon>Bacteria</taxon>
        <taxon>Pseudomonadati</taxon>
        <taxon>Rhodothermota</taxon>
        <taxon>Rhodothermia</taxon>
        <taxon>Rhodothermales</taxon>
        <taxon>Salisaetaceae</taxon>
        <taxon>Longibacter</taxon>
    </lineage>
</organism>
<dbReference type="InterPro" id="IPR014710">
    <property type="entry name" value="RmlC-like_jellyroll"/>
</dbReference>
<dbReference type="InterPro" id="IPR018490">
    <property type="entry name" value="cNMP-bd_dom_sf"/>
</dbReference>
<sequence>MYEGFRAVLSDLLPSLTAADWTQVKRLVSPRKLSVGESLVREGHAGHRVAYIYRGAVVYYTLRDGERNVLGFDFEDSFAGDFRSFFDEVPATKTVTALENCEVLVLTRAHFDELAEANRDFRSVRSRMAEELFRGAETRAVEMQSFSAEERYRRLLDRSPHLLQRVPLYLLASYIGVTPEALSRIRQRLSASDDQ</sequence>
<dbReference type="RefSeq" id="WP_098075636.1">
    <property type="nucleotide sequence ID" value="NZ_PDEQ01000005.1"/>
</dbReference>
<reference evidence="2 3" key="1">
    <citation type="submission" date="2017-10" db="EMBL/GenBank/DDBJ databases">
        <title>Draft genome of Longibacter Salinarum.</title>
        <authorList>
            <person name="Goh K.M."/>
            <person name="Shamsir M.S."/>
            <person name="Lim S.W."/>
        </authorList>
    </citation>
    <scope>NUCLEOTIDE SEQUENCE [LARGE SCALE GENOMIC DNA]</scope>
    <source>
        <strain evidence="2 3">KCTC 52045</strain>
    </source>
</reference>
<evidence type="ECO:0000313" key="2">
    <source>
        <dbReference type="EMBL" id="PEN13043.1"/>
    </source>
</evidence>
<dbReference type="CDD" id="cd00038">
    <property type="entry name" value="CAP_ED"/>
    <property type="match status" value="1"/>
</dbReference>
<keyword evidence="3" id="KW-1185">Reference proteome</keyword>
<dbReference type="Gene3D" id="2.60.120.10">
    <property type="entry name" value="Jelly Rolls"/>
    <property type="match status" value="1"/>
</dbReference>
<protein>
    <recommendedName>
        <fullName evidence="1">Cyclic nucleotide-binding domain-containing protein</fullName>
    </recommendedName>
</protein>
<name>A0A2A8CWN9_9BACT</name>
<dbReference type="SUPFAM" id="SSF51206">
    <property type="entry name" value="cAMP-binding domain-like"/>
    <property type="match status" value="1"/>
</dbReference>
<dbReference type="SMART" id="SM00100">
    <property type="entry name" value="cNMP"/>
    <property type="match status" value="1"/>
</dbReference>
<accession>A0A2A8CWN9</accession>
<dbReference type="PROSITE" id="PS50042">
    <property type="entry name" value="CNMP_BINDING_3"/>
    <property type="match status" value="1"/>
</dbReference>
<dbReference type="InterPro" id="IPR000595">
    <property type="entry name" value="cNMP-bd_dom"/>
</dbReference>
<evidence type="ECO:0000259" key="1">
    <source>
        <dbReference type="PROSITE" id="PS50042"/>
    </source>
</evidence>
<evidence type="ECO:0000313" key="3">
    <source>
        <dbReference type="Proteomes" id="UP000220102"/>
    </source>
</evidence>
<dbReference type="Proteomes" id="UP000220102">
    <property type="component" value="Unassembled WGS sequence"/>
</dbReference>
<proteinExistence type="predicted"/>